<keyword evidence="4" id="KW-0460">Magnesium</keyword>
<gene>
    <name evidence="7" type="ORF">NNL39_00035</name>
    <name evidence="6" type="ORF">NNL39_12940</name>
</gene>
<accession>A0ABY5FWA4</accession>
<dbReference type="Gene3D" id="3.40.50.1010">
    <property type="entry name" value="5'-nuclease"/>
    <property type="match status" value="1"/>
</dbReference>
<dbReference type="InterPro" id="IPR002716">
    <property type="entry name" value="PIN_dom"/>
</dbReference>
<evidence type="ECO:0000313" key="6">
    <source>
        <dbReference type="EMBL" id="UTT62536.1"/>
    </source>
</evidence>
<keyword evidence="2" id="KW-0479">Metal-binding</keyword>
<evidence type="ECO:0000256" key="4">
    <source>
        <dbReference type="ARBA" id="ARBA00022842"/>
    </source>
</evidence>
<evidence type="ECO:0000256" key="1">
    <source>
        <dbReference type="ARBA" id="ARBA00022722"/>
    </source>
</evidence>
<dbReference type="SUPFAM" id="SSF88723">
    <property type="entry name" value="PIN domain-like"/>
    <property type="match status" value="1"/>
</dbReference>
<dbReference type="Pfam" id="PF01850">
    <property type="entry name" value="PIN"/>
    <property type="match status" value="1"/>
</dbReference>
<evidence type="ECO:0000256" key="3">
    <source>
        <dbReference type="ARBA" id="ARBA00022801"/>
    </source>
</evidence>
<dbReference type="RefSeq" id="WP_255159681.1">
    <property type="nucleotide sequence ID" value="NZ_CP101497.1"/>
</dbReference>
<evidence type="ECO:0000256" key="2">
    <source>
        <dbReference type="ARBA" id="ARBA00022723"/>
    </source>
</evidence>
<keyword evidence="1" id="KW-0540">Nuclease</keyword>
<name>A0ABY5FWA4_9MICO</name>
<proteinExistence type="predicted"/>
<dbReference type="InterPro" id="IPR029060">
    <property type="entry name" value="PIN-like_dom_sf"/>
</dbReference>
<organism evidence="7 8">
    <name type="scientific">Microcella humidisoli</name>
    <dbReference type="NCBI Taxonomy" id="2963406"/>
    <lineage>
        <taxon>Bacteria</taxon>
        <taxon>Bacillati</taxon>
        <taxon>Actinomycetota</taxon>
        <taxon>Actinomycetes</taxon>
        <taxon>Micrococcales</taxon>
        <taxon>Microbacteriaceae</taxon>
        <taxon>Microcella</taxon>
    </lineage>
</organism>
<dbReference type="EMBL" id="CP101497">
    <property type="protein sequence ID" value="UTT62536.1"/>
    <property type="molecule type" value="Genomic_DNA"/>
</dbReference>
<dbReference type="EMBL" id="CP101497">
    <property type="protein sequence ID" value="UTT62548.1"/>
    <property type="molecule type" value="Genomic_DNA"/>
</dbReference>
<keyword evidence="8" id="KW-1185">Reference proteome</keyword>
<evidence type="ECO:0000313" key="8">
    <source>
        <dbReference type="Proteomes" id="UP001060039"/>
    </source>
</evidence>
<evidence type="ECO:0000259" key="5">
    <source>
        <dbReference type="Pfam" id="PF01850"/>
    </source>
</evidence>
<feature type="domain" description="PIN" evidence="5">
    <location>
        <begin position="9"/>
        <end position="132"/>
    </location>
</feature>
<evidence type="ECO:0000313" key="7">
    <source>
        <dbReference type="EMBL" id="UTT62548.1"/>
    </source>
</evidence>
<protein>
    <submittedName>
        <fullName evidence="7">Type II toxin-antitoxin system VapC family toxin</fullName>
    </submittedName>
</protein>
<sequence length="160" mass="17900">MAVDNTPRVYADADVFLHVLLNQEHADICAAVLEAAKRKDIRLVASRLLMVEVGGHGYLADSSERPGIERANALIADYLDLVDTEWVELDLITAREAQQLAWDYKLRSSDAVHLATALRRNVNYFMSYDEKFPFGTTIGRTTVLRPAVVWQPTLEDGLVA</sequence>
<keyword evidence="3" id="KW-0378">Hydrolase</keyword>
<dbReference type="Proteomes" id="UP001060039">
    <property type="component" value="Chromosome"/>
</dbReference>
<reference evidence="7" key="1">
    <citation type="submission" date="2022-07" db="EMBL/GenBank/DDBJ databases">
        <title>Taxonomic analysis of Microcella humidisoli nov. sp., isolated from riverside soil.</title>
        <authorList>
            <person name="Molina K.M."/>
            <person name="Kim S.B."/>
        </authorList>
    </citation>
    <scope>NUCLEOTIDE SEQUENCE</scope>
    <source>
        <strain evidence="7">MMS21-STM10</strain>
    </source>
</reference>